<gene>
    <name evidence="2" type="ORF">MNBD_BACTEROID06-134</name>
</gene>
<name>A0A3B0UIX3_9ZZZZ</name>
<feature type="transmembrane region" description="Helical" evidence="1">
    <location>
        <begin position="246"/>
        <end position="266"/>
    </location>
</feature>
<evidence type="ECO:0000256" key="1">
    <source>
        <dbReference type="SAM" id="Phobius"/>
    </source>
</evidence>
<dbReference type="Pfam" id="PF06123">
    <property type="entry name" value="CreD"/>
    <property type="match status" value="1"/>
</dbReference>
<keyword evidence="1" id="KW-1133">Transmembrane helix</keyword>
<dbReference type="PANTHER" id="PTHR30092">
    <property type="entry name" value="INNER MEMBRANE PROTEIN CRED"/>
    <property type="match status" value="1"/>
</dbReference>
<dbReference type="InterPro" id="IPR010364">
    <property type="entry name" value="Uncharacterised_IM_CreD"/>
</dbReference>
<organism evidence="2">
    <name type="scientific">hydrothermal vent metagenome</name>
    <dbReference type="NCBI Taxonomy" id="652676"/>
    <lineage>
        <taxon>unclassified sequences</taxon>
        <taxon>metagenomes</taxon>
        <taxon>ecological metagenomes</taxon>
    </lineage>
</organism>
<dbReference type="EMBL" id="UOES01000510">
    <property type="protein sequence ID" value="VAW29080.1"/>
    <property type="molecule type" value="Genomic_DNA"/>
</dbReference>
<feature type="transmembrane region" description="Helical" evidence="1">
    <location>
        <begin position="324"/>
        <end position="342"/>
    </location>
</feature>
<feature type="transmembrane region" description="Helical" evidence="1">
    <location>
        <begin position="272"/>
        <end position="294"/>
    </location>
</feature>
<dbReference type="AlphaFoldDB" id="A0A3B0UIX3"/>
<feature type="non-terminal residue" evidence="2">
    <location>
        <position position="1"/>
    </location>
</feature>
<reference evidence="2" key="1">
    <citation type="submission" date="2018-06" db="EMBL/GenBank/DDBJ databases">
        <authorList>
            <person name="Zhirakovskaya E."/>
        </authorList>
    </citation>
    <scope>NUCLEOTIDE SEQUENCE</scope>
</reference>
<sequence>QDYYYLLPSTLNIKGEVEPKKLKRGIYEVIVYDSKMAVSGSFDINVNPTQSGLKKIKWEEAFITVGISDLRGIKKNIIFNWNEHKLAVQSGSNIPTLIPSGVTLAVSGLEAMDNTSINFKFNLDLQGSYNLSFMPVGSNTNVALESSWSSPSFNGNFIPDAREVTEQGFTASWKVLQLNRNFPEYWTGDGQEYNLSTSVFGVDFMLPVDDYQKSMRSAKYAVMTVVLTFVIFFLVEILTKRKIHPFQYTLVGLSLSLFYVLLISLSEHSNFNTAYLISAVAVVSMISLYSLSVFKSKKHSLLLVGTLTGIYGFLFVTLQLTDYALLMGSIGLTLILGATMYFTRNINWYKINEGSN</sequence>
<feature type="transmembrane region" description="Helical" evidence="1">
    <location>
        <begin position="220"/>
        <end position="239"/>
    </location>
</feature>
<keyword evidence="1" id="KW-0472">Membrane</keyword>
<accession>A0A3B0UIX3</accession>
<keyword evidence="1" id="KW-0812">Transmembrane</keyword>
<feature type="transmembrane region" description="Helical" evidence="1">
    <location>
        <begin position="301"/>
        <end position="318"/>
    </location>
</feature>
<protein>
    <submittedName>
        <fullName evidence="2">Inner membrane protein CreD</fullName>
    </submittedName>
</protein>
<proteinExistence type="predicted"/>
<dbReference type="PANTHER" id="PTHR30092:SF0">
    <property type="entry name" value="INNER MEMBRANE PROTEIN CRED"/>
    <property type="match status" value="1"/>
</dbReference>
<dbReference type="GO" id="GO:0005886">
    <property type="term" value="C:plasma membrane"/>
    <property type="evidence" value="ECO:0007669"/>
    <property type="project" value="TreeGrafter"/>
</dbReference>
<evidence type="ECO:0000313" key="2">
    <source>
        <dbReference type="EMBL" id="VAW29080.1"/>
    </source>
</evidence>
<dbReference type="NCBIfam" id="NF008712">
    <property type="entry name" value="PRK11715.1-1"/>
    <property type="match status" value="1"/>
</dbReference>